<comment type="caution">
    <text evidence="1">The sequence shown here is derived from an EMBL/GenBank/DDBJ whole genome shotgun (WGS) entry which is preliminary data.</text>
</comment>
<dbReference type="AlphaFoldDB" id="A0A0W8F892"/>
<accession>A0A0W8F892</accession>
<name>A0A0W8F892_9ZZZZ</name>
<proteinExistence type="predicted"/>
<organism evidence="1">
    <name type="scientific">hydrocarbon metagenome</name>
    <dbReference type="NCBI Taxonomy" id="938273"/>
    <lineage>
        <taxon>unclassified sequences</taxon>
        <taxon>metagenomes</taxon>
        <taxon>ecological metagenomes</taxon>
    </lineage>
</organism>
<protein>
    <submittedName>
        <fullName evidence="1">Uncharacterized protein</fullName>
    </submittedName>
</protein>
<dbReference type="EMBL" id="LNQE01001487">
    <property type="protein sequence ID" value="KUG16611.1"/>
    <property type="molecule type" value="Genomic_DNA"/>
</dbReference>
<reference evidence="1" key="1">
    <citation type="journal article" date="2015" name="Proc. Natl. Acad. Sci. U.S.A.">
        <title>Networks of energetic and metabolic interactions define dynamics in microbial communities.</title>
        <authorList>
            <person name="Embree M."/>
            <person name="Liu J.K."/>
            <person name="Al-Bassam M.M."/>
            <person name="Zengler K."/>
        </authorList>
    </citation>
    <scope>NUCLEOTIDE SEQUENCE</scope>
</reference>
<evidence type="ECO:0000313" key="1">
    <source>
        <dbReference type="EMBL" id="KUG16611.1"/>
    </source>
</evidence>
<sequence>MIPICQNGRRFKKPSEKKLPDNYLKAEITQAQDLVKGPREKVLSHSF</sequence>
<gene>
    <name evidence="1" type="ORF">ASZ90_013700</name>
</gene>